<organism evidence="2 3">
    <name type="scientific">Heterobasidion irregulare (strain TC 32-1)</name>
    <dbReference type="NCBI Taxonomy" id="747525"/>
    <lineage>
        <taxon>Eukaryota</taxon>
        <taxon>Fungi</taxon>
        <taxon>Dikarya</taxon>
        <taxon>Basidiomycota</taxon>
        <taxon>Agaricomycotina</taxon>
        <taxon>Agaricomycetes</taxon>
        <taxon>Russulales</taxon>
        <taxon>Bondarzewiaceae</taxon>
        <taxon>Heterobasidion</taxon>
        <taxon>Heterobasidion annosum species complex</taxon>
    </lineage>
</organism>
<dbReference type="EMBL" id="KI925458">
    <property type="protein sequence ID" value="ETW82073.1"/>
    <property type="molecule type" value="Genomic_DNA"/>
</dbReference>
<gene>
    <name evidence="2" type="ORF">HETIRDRAFT_101409</name>
</gene>
<evidence type="ECO:0000313" key="2">
    <source>
        <dbReference type="EMBL" id="ETW82073.1"/>
    </source>
</evidence>
<accession>W4K8F4</accession>
<reference evidence="2 3" key="1">
    <citation type="journal article" date="2012" name="New Phytol.">
        <title>Insight into trade-off between wood decay and parasitism from the genome of a fungal forest pathogen.</title>
        <authorList>
            <person name="Olson A."/>
            <person name="Aerts A."/>
            <person name="Asiegbu F."/>
            <person name="Belbahri L."/>
            <person name="Bouzid O."/>
            <person name="Broberg A."/>
            <person name="Canback B."/>
            <person name="Coutinho P.M."/>
            <person name="Cullen D."/>
            <person name="Dalman K."/>
            <person name="Deflorio G."/>
            <person name="van Diepen L.T."/>
            <person name="Dunand C."/>
            <person name="Duplessis S."/>
            <person name="Durling M."/>
            <person name="Gonthier P."/>
            <person name="Grimwood J."/>
            <person name="Fossdal C.G."/>
            <person name="Hansson D."/>
            <person name="Henrissat B."/>
            <person name="Hietala A."/>
            <person name="Himmelstrand K."/>
            <person name="Hoffmeister D."/>
            <person name="Hogberg N."/>
            <person name="James T.Y."/>
            <person name="Karlsson M."/>
            <person name="Kohler A."/>
            <person name="Kues U."/>
            <person name="Lee Y.H."/>
            <person name="Lin Y.C."/>
            <person name="Lind M."/>
            <person name="Lindquist E."/>
            <person name="Lombard V."/>
            <person name="Lucas S."/>
            <person name="Lunden K."/>
            <person name="Morin E."/>
            <person name="Murat C."/>
            <person name="Park J."/>
            <person name="Raffaello T."/>
            <person name="Rouze P."/>
            <person name="Salamov A."/>
            <person name="Schmutz J."/>
            <person name="Solheim H."/>
            <person name="Stahlberg J."/>
            <person name="Velez H."/>
            <person name="de Vries R.P."/>
            <person name="Wiebenga A."/>
            <person name="Woodward S."/>
            <person name="Yakovlev I."/>
            <person name="Garbelotto M."/>
            <person name="Martin F."/>
            <person name="Grigoriev I.V."/>
            <person name="Stenlid J."/>
        </authorList>
    </citation>
    <scope>NUCLEOTIDE SEQUENCE [LARGE SCALE GENOMIC DNA]</scope>
    <source>
        <strain evidence="2 3">TC 32-1</strain>
    </source>
</reference>
<proteinExistence type="predicted"/>
<protein>
    <submittedName>
        <fullName evidence="2">Uncharacterized protein</fullName>
    </submittedName>
</protein>
<name>W4K8F4_HETIT</name>
<dbReference type="STRING" id="747525.W4K8F4"/>
<dbReference type="KEGG" id="hir:HETIRDRAFT_101409"/>
<dbReference type="GeneID" id="20665763"/>
<dbReference type="AlphaFoldDB" id="W4K8F4"/>
<feature type="region of interest" description="Disordered" evidence="1">
    <location>
        <begin position="79"/>
        <end position="112"/>
    </location>
</feature>
<dbReference type="RefSeq" id="XP_009546645.1">
    <property type="nucleotide sequence ID" value="XM_009548350.1"/>
</dbReference>
<feature type="compositionally biased region" description="Low complexity" evidence="1">
    <location>
        <begin position="97"/>
        <end position="108"/>
    </location>
</feature>
<dbReference type="HOGENOM" id="CLU_083072_0_0_1"/>
<dbReference type="Proteomes" id="UP000030671">
    <property type="component" value="Unassembled WGS sequence"/>
</dbReference>
<sequence length="279" mass="30739">MSSNGSLHLSSIENTLIDRSIQTSPSSPSSESSLTPAETYIQSGFVTDRPMMSMRELAWEQEEIARKYQARVDANAAEEAATARTPSPPILSTVDITTSRTTSSSRSPSPFPLIHEGNKGVVFPDRETYLMTPVSYMMGLIEGTLNTEFVSGPTWPEVRRALEILEEERSFVRHAQRALQIREGTLIARINAGERRLMGLNQTTQLCDSFHPADDNPATKYHMPTTAVVSSASSSASNGAPLCPMPGAYPTRHCGWDDVYKFTQISPRYHIKLLGQTTV</sequence>
<evidence type="ECO:0000256" key="1">
    <source>
        <dbReference type="SAM" id="MobiDB-lite"/>
    </source>
</evidence>
<evidence type="ECO:0000313" key="3">
    <source>
        <dbReference type="Proteomes" id="UP000030671"/>
    </source>
</evidence>
<dbReference type="InParanoid" id="W4K8F4"/>
<keyword evidence="3" id="KW-1185">Reference proteome</keyword>